<proteinExistence type="inferred from homology"/>
<evidence type="ECO:0000256" key="2">
    <source>
        <dbReference type="ARBA" id="ARBA00023002"/>
    </source>
</evidence>
<dbReference type="PANTHER" id="PTHR24320:SF264">
    <property type="entry name" value="DEHYDROGENASE_REDUCTASE SDR FAMILY MEMBER ON CHROMOSOME X"/>
    <property type="match status" value="1"/>
</dbReference>
<dbReference type="AlphaFoldDB" id="A0A4Z2BR04"/>
<keyword evidence="2" id="KW-0560">Oxidoreductase</keyword>
<dbReference type="EMBL" id="SWLE01000012">
    <property type="protein sequence ID" value="TNM94342.1"/>
    <property type="molecule type" value="Genomic_DNA"/>
</dbReference>
<dbReference type="InterPro" id="IPR002347">
    <property type="entry name" value="SDR_fam"/>
</dbReference>
<evidence type="ECO:0000313" key="4">
    <source>
        <dbReference type="Proteomes" id="UP000516260"/>
    </source>
</evidence>
<dbReference type="Proteomes" id="UP000516260">
    <property type="component" value="Chromosome 2"/>
</dbReference>
<accession>A0A4Z2BR04</accession>
<gene>
    <name evidence="3" type="ORF">fugu_002518</name>
</gene>
<dbReference type="PANTHER" id="PTHR24320">
    <property type="entry name" value="RETINOL DEHYDROGENASE"/>
    <property type="match status" value="1"/>
</dbReference>
<dbReference type="Gene3D" id="3.40.50.720">
    <property type="entry name" value="NAD(P)-binding Rossmann-like Domain"/>
    <property type="match status" value="1"/>
</dbReference>
<protein>
    <recommendedName>
        <fullName evidence="5">Dehydrogenase/reductase SDR family member on chromosome X</fullName>
    </recommendedName>
</protein>
<dbReference type="SUPFAM" id="SSF51735">
    <property type="entry name" value="NAD(P)-binding Rossmann-fold domains"/>
    <property type="match status" value="1"/>
</dbReference>
<name>A0A4Z2BR04_9TELE</name>
<evidence type="ECO:0000313" key="3">
    <source>
        <dbReference type="EMBL" id="TNM94342.1"/>
    </source>
</evidence>
<reference evidence="3 4" key="1">
    <citation type="submission" date="2019-04" db="EMBL/GenBank/DDBJ databases">
        <title>The sequence and de novo assembly of Takifugu bimaculatus genome using PacBio and Hi-C technologies.</title>
        <authorList>
            <person name="Xu P."/>
            <person name="Liu B."/>
            <person name="Zhou Z."/>
        </authorList>
    </citation>
    <scope>NUCLEOTIDE SEQUENCE [LARGE SCALE GENOMIC DNA]</scope>
    <source>
        <strain evidence="3">TB-2018</strain>
        <tissue evidence="3">Muscle</tissue>
    </source>
</reference>
<dbReference type="GO" id="GO:0016491">
    <property type="term" value="F:oxidoreductase activity"/>
    <property type="evidence" value="ECO:0007669"/>
    <property type="project" value="UniProtKB-KW"/>
</dbReference>
<dbReference type="Pfam" id="PF00106">
    <property type="entry name" value="adh_short"/>
    <property type="match status" value="1"/>
</dbReference>
<comment type="similarity">
    <text evidence="1">Belongs to the short-chain dehydrogenases/reductases (SDR) family.</text>
</comment>
<dbReference type="PRINTS" id="PR00081">
    <property type="entry name" value="GDHRDH"/>
</dbReference>
<evidence type="ECO:0008006" key="5">
    <source>
        <dbReference type="Google" id="ProtNLM"/>
    </source>
</evidence>
<sequence length="425" mass="47289">MKRCATVLTANLLKRRQGSDTDLFIGRTNRRRPVGRNSVGTGGMWLHSVLLPLLRLYLCGIKVLVYQMFNRSFTLPVLPKQNGRVAIVTGGTRGMGLETARHLASLGMHVIIVGIEKEEGRAAVRMIQEDKNAGKAEFVYVDLTSLKSVRQFAHTFRSRGLSLHVLVNNGRLPSYWLYVYSPSKRSSVLPRAAGTMLVPERQTEDGFEFHFCLNYLGHFLLTNLLLDILKKSGKHWPMLQDCQHVLRDALLRNHANERLKQEVQPSGGTACSLTPSKITQIKLMFVSKCDDLLSLVRRKCYSSHGAYAQSKLALVLFTYYLQEQMTAGGFPVTVNAVDPGMVDTALYDNLWSLAQAAKKPVAKILFRTPAEGAAVAIYAAAAAEMEGVGSCYLYNGEKRRSADVSYDSELQAELWEKSCQLVGLK</sequence>
<evidence type="ECO:0000256" key="1">
    <source>
        <dbReference type="ARBA" id="ARBA00006484"/>
    </source>
</evidence>
<organism evidence="3 4">
    <name type="scientific">Takifugu bimaculatus</name>
    <dbReference type="NCBI Taxonomy" id="433685"/>
    <lineage>
        <taxon>Eukaryota</taxon>
        <taxon>Metazoa</taxon>
        <taxon>Chordata</taxon>
        <taxon>Craniata</taxon>
        <taxon>Vertebrata</taxon>
        <taxon>Euteleostomi</taxon>
        <taxon>Actinopterygii</taxon>
        <taxon>Neopterygii</taxon>
        <taxon>Teleostei</taxon>
        <taxon>Neoteleostei</taxon>
        <taxon>Acanthomorphata</taxon>
        <taxon>Eupercaria</taxon>
        <taxon>Tetraodontiformes</taxon>
        <taxon>Tetradontoidea</taxon>
        <taxon>Tetraodontidae</taxon>
        <taxon>Takifugu</taxon>
    </lineage>
</organism>
<dbReference type="InterPro" id="IPR036291">
    <property type="entry name" value="NAD(P)-bd_dom_sf"/>
</dbReference>
<comment type="caution">
    <text evidence="3">The sequence shown here is derived from an EMBL/GenBank/DDBJ whole genome shotgun (WGS) entry which is preliminary data.</text>
</comment>
<keyword evidence="4" id="KW-1185">Reference proteome</keyword>